<evidence type="ECO:0000313" key="7">
    <source>
        <dbReference type="EMBL" id="GLQ20831.1"/>
    </source>
</evidence>
<evidence type="ECO:0000256" key="4">
    <source>
        <dbReference type="ARBA" id="ARBA00023004"/>
    </source>
</evidence>
<evidence type="ECO:0000313" key="8">
    <source>
        <dbReference type="Proteomes" id="UP001161390"/>
    </source>
</evidence>
<evidence type="ECO:0000256" key="5">
    <source>
        <dbReference type="ARBA" id="ARBA00023014"/>
    </source>
</evidence>
<evidence type="ECO:0000256" key="3">
    <source>
        <dbReference type="ARBA" id="ARBA00022723"/>
    </source>
</evidence>
<protein>
    <recommendedName>
        <fullName evidence="6">Radical SAM core domain-containing protein</fullName>
    </recommendedName>
</protein>
<dbReference type="InterPro" id="IPR013785">
    <property type="entry name" value="Aldolase_TIM"/>
</dbReference>
<dbReference type="Pfam" id="PF04055">
    <property type="entry name" value="Radical_SAM"/>
    <property type="match status" value="1"/>
</dbReference>
<dbReference type="SUPFAM" id="SSF102114">
    <property type="entry name" value="Radical SAM enzymes"/>
    <property type="match status" value="1"/>
</dbReference>
<dbReference type="RefSeq" id="WP_284371748.1">
    <property type="nucleotide sequence ID" value="NZ_BSNJ01000003.1"/>
</dbReference>
<dbReference type="SFLD" id="SFLDG01067">
    <property type="entry name" value="SPASM/twitch_domain_containing"/>
    <property type="match status" value="1"/>
</dbReference>
<evidence type="ECO:0000256" key="2">
    <source>
        <dbReference type="ARBA" id="ARBA00022691"/>
    </source>
</evidence>
<sequence>MNAPIDPAKFRHPLITAQGESRAIVAFDQLRTLWLNTGSLCNIACANCYIQSSPTADHFVYLTPEDVAPLLDEIAPLSTDVEIGLTGGEPFLNPDIIELCDMALSRGHSLLILTNAMRPMMRSRVQDGLLGLARRFPDRITLRVSLDHYTAAGHDTERGEGAFAKALIGMDWLASHGFDLHIAGRAAFTDSEATAREGYRALIAAHGWDIDADNPATLMLFPEMDERLDVPEITTACWDILSVDPRSMMCASSRMVVRRRGEATARLLSCTLLWDDPQFDMGGTLAEATGPVSLNHPHCARFCVLGGASCSA</sequence>
<reference evidence="7" key="2">
    <citation type="submission" date="2023-01" db="EMBL/GenBank/DDBJ databases">
        <title>Draft genome sequence of Algimonas porphyrae strain NBRC 108216.</title>
        <authorList>
            <person name="Sun Q."/>
            <person name="Mori K."/>
        </authorList>
    </citation>
    <scope>NUCLEOTIDE SEQUENCE</scope>
    <source>
        <strain evidence="7">NBRC 108216</strain>
    </source>
</reference>
<keyword evidence="8" id="KW-1185">Reference proteome</keyword>
<keyword evidence="4" id="KW-0408">Iron</keyword>
<keyword evidence="3" id="KW-0479">Metal-binding</keyword>
<reference evidence="7" key="1">
    <citation type="journal article" date="2014" name="Int. J. Syst. Evol. Microbiol.">
        <title>Complete genome of a new Firmicutes species belonging to the dominant human colonic microbiota ('Ruminococcus bicirculans') reveals two chromosomes and a selective capacity to utilize plant glucans.</title>
        <authorList>
            <consortium name="NISC Comparative Sequencing Program"/>
            <person name="Wegmann U."/>
            <person name="Louis P."/>
            <person name="Goesmann A."/>
            <person name="Henrissat B."/>
            <person name="Duncan S.H."/>
            <person name="Flint H.J."/>
        </authorList>
    </citation>
    <scope>NUCLEOTIDE SEQUENCE</scope>
    <source>
        <strain evidence="7">NBRC 108216</strain>
    </source>
</reference>
<dbReference type="PANTHER" id="PTHR11228:SF7">
    <property type="entry name" value="PQQA PEPTIDE CYCLASE"/>
    <property type="match status" value="1"/>
</dbReference>
<feature type="domain" description="Radical SAM core" evidence="6">
    <location>
        <begin position="36"/>
        <end position="179"/>
    </location>
</feature>
<dbReference type="Proteomes" id="UP001161390">
    <property type="component" value="Unassembled WGS sequence"/>
</dbReference>
<proteinExistence type="predicted"/>
<keyword evidence="5" id="KW-0411">Iron-sulfur</keyword>
<dbReference type="InterPro" id="IPR058240">
    <property type="entry name" value="rSAM_sf"/>
</dbReference>
<dbReference type="EMBL" id="BSNJ01000003">
    <property type="protein sequence ID" value="GLQ20831.1"/>
    <property type="molecule type" value="Genomic_DNA"/>
</dbReference>
<dbReference type="InterPro" id="IPR050377">
    <property type="entry name" value="Radical_SAM_PqqE_MftC-like"/>
</dbReference>
<comment type="cofactor">
    <cofactor evidence="1">
        <name>[4Fe-4S] cluster</name>
        <dbReference type="ChEBI" id="CHEBI:49883"/>
    </cofactor>
</comment>
<gene>
    <name evidence="7" type="ORF">GCM10007854_17860</name>
</gene>
<dbReference type="SFLD" id="SFLDS00029">
    <property type="entry name" value="Radical_SAM"/>
    <property type="match status" value="1"/>
</dbReference>
<comment type="caution">
    <text evidence="7">The sequence shown here is derived from an EMBL/GenBank/DDBJ whole genome shotgun (WGS) entry which is preliminary data.</text>
</comment>
<accession>A0ABQ5V002</accession>
<dbReference type="InterPro" id="IPR007197">
    <property type="entry name" value="rSAM"/>
</dbReference>
<dbReference type="Gene3D" id="3.20.20.70">
    <property type="entry name" value="Aldolase class I"/>
    <property type="match status" value="1"/>
</dbReference>
<evidence type="ECO:0000259" key="6">
    <source>
        <dbReference type="Pfam" id="PF04055"/>
    </source>
</evidence>
<name>A0ABQ5V002_9PROT</name>
<organism evidence="7 8">
    <name type="scientific">Algimonas porphyrae</name>
    <dbReference type="NCBI Taxonomy" id="1128113"/>
    <lineage>
        <taxon>Bacteria</taxon>
        <taxon>Pseudomonadati</taxon>
        <taxon>Pseudomonadota</taxon>
        <taxon>Alphaproteobacteria</taxon>
        <taxon>Maricaulales</taxon>
        <taxon>Robiginitomaculaceae</taxon>
        <taxon>Algimonas</taxon>
    </lineage>
</organism>
<keyword evidence="2" id="KW-0949">S-adenosyl-L-methionine</keyword>
<evidence type="ECO:0000256" key="1">
    <source>
        <dbReference type="ARBA" id="ARBA00001966"/>
    </source>
</evidence>
<dbReference type="PANTHER" id="PTHR11228">
    <property type="entry name" value="RADICAL SAM DOMAIN PROTEIN"/>
    <property type="match status" value="1"/>
</dbReference>
<dbReference type="CDD" id="cd01335">
    <property type="entry name" value="Radical_SAM"/>
    <property type="match status" value="1"/>
</dbReference>